<feature type="binding site" evidence="5">
    <location>
        <position position="43"/>
    </location>
    <ligand>
        <name>ATP</name>
        <dbReference type="ChEBI" id="CHEBI:30616"/>
    </ligand>
</feature>
<feature type="region of interest" description="Disordered" evidence="6">
    <location>
        <begin position="458"/>
        <end position="502"/>
    </location>
</feature>
<keyword evidence="2 5" id="KW-0547">Nucleotide-binding</keyword>
<feature type="compositionally biased region" description="Pro residues" evidence="6">
    <location>
        <begin position="371"/>
        <end position="383"/>
    </location>
</feature>
<dbReference type="RefSeq" id="WP_187744500.1">
    <property type="nucleotide sequence ID" value="NZ_CP060825.1"/>
</dbReference>
<feature type="region of interest" description="Disordered" evidence="6">
    <location>
        <begin position="299"/>
        <end position="421"/>
    </location>
</feature>
<accession>A0A7H0I3T4</accession>
<dbReference type="SUPFAM" id="SSF56112">
    <property type="entry name" value="Protein kinase-like (PK-like)"/>
    <property type="match status" value="1"/>
</dbReference>
<keyword evidence="9" id="KW-1185">Reference proteome</keyword>
<organism evidence="8 9">
    <name type="scientific">Streptomyces genisteinicus</name>
    <dbReference type="NCBI Taxonomy" id="2768068"/>
    <lineage>
        <taxon>Bacteria</taxon>
        <taxon>Bacillati</taxon>
        <taxon>Actinomycetota</taxon>
        <taxon>Actinomycetes</taxon>
        <taxon>Kitasatosporales</taxon>
        <taxon>Streptomycetaceae</taxon>
        <taxon>Streptomyces</taxon>
    </lineage>
</organism>
<dbReference type="PROSITE" id="PS00108">
    <property type="entry name" value="PROTEIN_KINASE_ST"/>
    <property type="match status" value="1"/>
</dbReference>
<evidence type="ECO:0000256" key="1">
    <source>
        <dbReference type="ARBA" id="ARBA00022679"/>
    </source>
</evidence>
<proteinExistence type="predicted"/>
<keyword evidence="4 5" id="KW-0067">ATP-binding</keyword>
<keyword evidence="8" id="KW-0723">Serine/threonine-protein kinase</keyword>
<evidence type="ECO:0000256" key="5">
    <source>
        <dbReference type="PROSITE-ProRule" id="PRU10141"/>
    </source>
</evidence>
<feature type="compositionally biased region" description="Pro residues" evidence="6">
    <location>
        <begin position="391"/>
        <end position="404"/>
    </location>
</feature>
<feature type="compositionally biased region" description="Low complexity" evidence="6">
    <location>
        <begin position="301"/>
        <end position="314"/>
    </location>
</feature>
<reference evidence="8 9" key="1">
    <citation type="submission" date="2020-08" db="EMBL/GenBank/DDBJ databases">
        <title>A novel species.</title>
        <authorList>
            <person name="Gao J."/>
        </authorList>
    </citation>
    <scope>NUCLEOTIDE SEQUENCE [LARGE SCALE GENOMIC DNA]</scope>
    <source>
        <strain evidence="8 9">CRPJ-33</strain>
    </source>
</reference>
<dbReference type="PANTHER" id="PTHR43289:SF34">
    <property type="entry name" value="SERINE_THREONINE-PROTEIN KINASE YBDM-RELATED"/>
    <property type="match status" value="1"/>
</dbReference>
<feature type="compositionally biased region" description="Pro residues" evidence="6">
    <location>
        <begin position="315"/>
        <end position="338"/>
    </location>
</feature>
<evidence type="ECO:0000259" key="7">
    <source>
        <dbReference type="PROSITE" id="PS50011"/>
    </source>
</evidence>
<dbReference type="Proteomes" id="UP000516230">
    <property type="component" value="Chromosome"/>
</dbReference>
<protein>
    <submittedName>
        <fullName evidence="8">Serine/threonine protein kinase</fullName>
    </submittedName>
</protein>
<dbReference type="InterPro" id="IPR017441">
    <property type="entry name" value="Protein_kinase_ATP_BS"/>
</dbReference>
<dbReference type="GO" id="GO:0005524">
    <property type="term" value="F:ATP binding"/>
    <property type="evidence" value="ECO:0007669"/>
    <property type="project" value="UniProtKB-UniRule"/>
</dbReference>
<evidence type="ECO:0000256" key="6">
    <source>
        <dbReference type="SAM" id="MobiDB-lite"/>
    </source>
</evidence>
<dbReference type="PROSITE" id="PS50011">
    <property type="entry name" value="PROTEIN_KINASE_DOM"/>
    <property type="match status" value="1"/>
</dbReference>
<feature type="compositionally biased region" description="Low complexity" evidence="6">
    <location>
        <begin position="339"/>
        <end position="352"/>
    </location>
</feature>
<dbReference type="Pfam" id="PF00069">
    <property type="entry name" value="Pkinase"/>
    <property type="match status" value="1"/>
</dbReference>
<dbReference type="EMBL" id="CP060825">
    <property type="protein sequence ID" value="QNP67450.1"/>
    <property type="molecule type" value="Genomic_DNA"/>
</dbReference>
<dbReference type="AlphaFoldDB" id="A0A7H0I3T4"/>
<evidence type="ECO:0000256" key="4">
    <source>
        <dbReference type="ARBA" id="ARBA00022840"/>
    </source>
</evidence>
<dbReference type="InterPro" id="IPR008271">
    <property type="entry name" value="Ser/Thr_kinase_AS"/>
</dbReference>
<evidence type="ECO:0000313" key="9">
    <source>
        <dbReference type="Proteomes" id="UP000516230"/>
    </source>
</evidence>
<dbReference type="InterPro" id="IPR000719">
    <property type="entry name" value="Prot_kinase_dom"/>
</dbReference>
<dbReference type="Gene3D" id="3.30.200.20">
    <property type="entry name" value="Phosphorylase Kinase, domain 1"/>
    <property type="match status" value="1"/>
</dbReference>
<keyword evidence="3 8" id="KW-0418">Kinase</keyword>
<dbReference type="InterPro" id="IPR011009">
    <property type="entry name" value="Kinase-like_dom_sf"/>
</dbReference>
<dbReference type="Gene3D" id="1.10.510.10">
    <property type="entry name" value="Transferase(Phosphotransferase) domain 1"/>
    <property type="match status" value="1"/>
</dbReference>
<dbReference type="CDD" id="cd14014">
    <property type="entry name" value="STKc_PknB_like"/>
    <property type="match status" value="1"/>
</dbReference>
<dbReference type="GO" id="GO:0004674">
    <property type="term" value="F:protein serine/threonine kinase activity"/>
    <property type="evidence" value="ECO:0007669"/>
    <property type="project" value="UniProtKB-KW"/>
</dbReference>
<sequence length="613" mass="62305">MEQLAPGDPRTIGDYRLLARLGAGGMGQVYLARSARGRTVAVKLVRPELAAQEEFRERFRREVRSARRIGGPWTAPVLDADTEAAAPWVATGYVAGPALGTVVAEHGPLLERSVTVLAAGLAQALTGIHATGVVHRDLKPSNVLITIDGPRVIDFGIARALETVTDGGLTRTGALIGSPGFMSPEQIRGDRVTAACDVFCLGSVLVYAATGRLPFGTSASGVHAQMYRIAQEEPSLDGVPGDLRDLVLDCLRKDPAARPGLPEVLERTAWARQPESEPWIPGSLVARLGRHAVELLEYEQPGADDGTGPTATLAAPPPDRTATPPARPATPPPAPGTPPTAARAPHTSAAPGTDPTTPAHPDPVHHATPAQPAPAHPATPHPATPAHYAPAVPPAARPAGPPAALPGGAPGAPGPHPSAPGRSRIAGTLALVAVALVVALGAGGAVYAVMSGDGGPGTGAAGRTPSGDTSARADGTAEAGASAGAHGDEAATTPSASPSAEEGAVPLEYIGSWRAAFDTAEGTNVRDMTIRQGQPGEMVMTLTGTGPGYDCSWTATLRAAGPPLELGPTRVTSGDPASCSPGQWSRLDMPSDTRIVRELVGSGGAPLTYEKTG</sequence>
<name>A0A7H0I3T4_9ACTN</name>
<dbReference type="KEGG" id="sgj:IAG43_16670"/>
<dbReference type="PROSITE" id="PS00107">
    <property type="entry name" value="PROTEIN_KINASE_ATP"/>
    <property type="match status" value="1"/>
</dbReference>
<evidence type="ECO:0000313" key="8">
    <source>
        <dbReference type="EMBL" id="QNP67450.1"/>
    </source>
</evidence>
<dbReference type="PANTHER" id="PTHR43289">
    <property type="entry name" value="MITOGEN-ACTIVATED PROTEIN KINASE KINASE KINASE 20-RELATED"/>
    <property type="match status" value="1"/>
</dbReference>
<keyword evidence="1" id="KW-0808">Transferase</keyword>
<feature type="compositionally biased region" description="Low complexity" evidence="6">
    <location>
        <begin position="490"/>
        <end position="502"/>
    </location>
</feature>
<evidence type="ECO:0000256" key="3">
    <source>
        <dbReference type="ARBA" id="ARBA00022777"/>
    </source>
</evidence>
<evidence type="ECO:0000256" key="2">
    <source>
        <dbReference type="ARBA" id="ARBA00022741"/>
    </source>
</evidence>
<gene>
    <name evidence="8" type="ORF">IAG43_16670</name>
</gene>
<dbReference type="SMART" id="SM00220">
    <property type="entry name" value="S_TKc"/>
    <property type="match status" value="1"/>
</dbReference>
<feature type="domain" description="Protein kinase" evidence="7">
    <location>
        <begin position="15"/>
        <end position="280"/>
    </location>
</feature>